<protein>
    <submittedName>
        <fullName evidence="1">Uncharacterized protein</fullName>
    </submittedName>
</protein>
<sequence>MALQIKQMTNLEVNQKNYFKNWSGYEESDIDLIDKLENRLNKVKSDKLTQKSLLDYFKK</sequence>
<proteinExistence type="predicted"/>
<dbReference type="AlphaFoldDB" id="A0A3M7PC51"/>
<dbReference type="Proteomes" id="UP000276133">
    <property type="component" value="Unassembled WGS sequence"/>
</dbReference>
<reference evidence="1 2" key="1">
    <citation type="journal article" date="2018" name="Sci. Rep.">
        <title>Genomic signatures of local adaptation to the degree of environmental predictability in rotifers.</title>
        <authorList>
            <person name="Franch-Gras L."/>
            <person name="Hahn C."/>
            <person name="Garcia-Roger E.M."/>
            <person name="Carmona M.J."/>
            <person name="Serra M."/>
            <person name="Gomez A."/>
        </authorList>
    </citation>
    <scope>NUCLEOTIDE SEQUENCE [LARGE SCALE GENOMIC DNA]</scope>
    <source>
        <strain evidence="1">HYR1</strain>
    </source>
</reference>
<name>A0A3M7PC51_BRAPC</name>
<accession>A0A3M7PC51</accession>
<organism evidence="1 2">
    <name type="scientific">Brachionus plicatilis</name>
    <name type="common">Marine rotifer</name>
    <name type="synonym">Brachionus muelleri</name>
    <dbReference type="NCBI Taxonomy" id="10195"/>
    <lineage>
        <taxon>Eukaryota</taxon>
        <taxon>Metazoa</taxon>
        <taxon>Spiralia</taxon>
        <taxon>Gnathifera</taxon>
        <taxon>Rotifera</taxon>
        <taxon>Eurotatoria</taxon>
        <taxon>Monogononta</taxon>
        <taxon>Pseudotrocha</taxon>
        <taxon>Ploima</taxon>
        <taxon>Brachionidae</taxon>
        <taxon>Brachionus</taxon>
    </lineage>
</organism>
<dbReference type="EMBL" id="REGN01012284">
    <property type="protein sequence ID" value="RMZ96340.1"/>
    <property type="molecule type" value="Genomic_DNA"/>
</dbReference>
<comment type="caution">
    <text evidence="1">The sequence shown here is derived from an EMBL/GenBank/DDBJ whole genome shotgun (WGS) entry which is preliminary data.</text>
</comment>
<evidence type="ECO:0000313" key="1">
    <source>
        <dbReference type="EMBL" id="RMZ96340.1"/>
    </source>
</evidence>
<gene>
    <name evidence="1" type="ORF">BpHYR1_018021</name>
</gene>
<evidence type="ECO:0000313" key="2">
    <source>
        <dbReference type="Proteomes" id="UP000276133"/>
    </source>
</evidence>
<keyword evidence="2" id="KW-1185">Reference proteome</keyword>